<evidence type="ECO:0000256" key="2">
    <source>
        <dbReference type="ARBA" id="ARBA00008061"/>
    </source>
</evidence>
<dbReference type="Gene3D" id="3.90.400.10">
    <property type="entry name" value="Oligo-1,6-glucosidase, Domain 2"/>
    <property type="match status" value="1"/>
</dbReference>
<organism evidence="6 7">
    <name type="scientific">Gracilibacillus ureilyticus</name>
    <dbReference type="NCBI Taxonomy" id="531814"/>
    <lineage>
        <taxon>Bacteria</taxon>
        <taxon>Bacillati</taxon>
        <taxon>Bacillota</taxon>
        <taxon>Bacilli</taxon>
        <taxon>Bacillales</taxon>
        <taxon>Bacillaceae</taxon>
        <taxon>Gracilibacillus</taxon>
    </lineage>
</organism>
<evidence type="ECO:0000256" key="4">
    <source>
        <dbReference type="ARBA" id="ARBA00023295"/>
    </source>
</evidence>
<evidence type="ECO:0000256" key="3">
    <source>
        <dbReference type="ARBA" id="ARBA00022801"/>
    </source>
</evidence>
<keyword evidence="4" id="KW-0326">Glycosidase</keyword>
<dbReference type="STRING" id="531814.SAMN04487944_11369"/>
<keyword evidence="7" id="KW-1185">Reference proteome</keyword>
<dbReference type="Pfam" id="PF00128">
    <property type="entry name" value="Alpha-amylase"/>
    <property type="match status" value="1"/>
</dbReference>
<dbReference type="FunFam" id="3.20.20.80:FF:000064">
    <property type="entry name" value="Oligo-1,6-glucosidase"/>
    <property type="match status" value="1"/>
</dbReference>
<dbReference type="SUPFAM" id="SSF51445">
    <property type="entry name" value="(Trans)glycosidases"/>
    <property type="match status" value="1"/>
</dbReference>
<dbReference type="AlphaFoldDB" id="A0A1H9TAN1"/>
<protein>
    <submittedName>
        <fullName evidence="6">Alpha amylase, catalytic domain</fullName>
    </submittedName>
</protein>
<evidence type="ECO:0000313" key="7">
    <source>
        <dbReference type="Proteomes" id="UP000199687"/>
    </source>
</evidence>
<feature type="domain" description="Glycosyl hydrolase family 13 catalytic" evidence="5">
    <location>
        <begin position="16"/>
        <end position="161"/>
    </location>
</feature>
<comment type="subcellular location">
    <subcellularLocation>
        <location evidence="1">Cytoplasm</location>
    </subcellularLocation>
</comment>
<sequence length="161" mass="18930">MEKAQQKWWHKSVIYQIYPRSFNDSNGDGIGDIKGIIQKLDYIKKLGIDVIWLSPVYESPNVDNGYDISDYHSILSEYGTMDDMNKLLLESRERGMKIIMDLVVNHTSDQHPWFIEAKKSKDNPYRDYYIWRDPVNGHEPNELNSNFGGSAWEYDENTNQF</sequence>
<proteinExistence type="inferred from homology"/>
<keyword evidence="3" id="KW-0378">Hydrolase</keyword>
<evidence type="ECO:0000259" key="5">
    <source>
        <dbReference type="SMART" id="SM00642"/>
    </source>
</evidence>
<dbReference type="GO" id="GO:0009313">
    <property type="term" value="P:oligosaccharide catabolic process"/>
    <property type="evidence" value="ECO:0007669"/>
    <property type="project" value="TreeGrafter"/>
</dbReference>
<accession>A0A1H9TAN1</accession>
<gene>
    <name evidence="6" type="ORF">SAMN04487944_11369</name>
</gene>
<dbReference type="GO" id="GO:0004556">
    <property type="term" value="F:alpha-amylase activity"/>
    <property type="evidence" value="ECO:0007669"/>
    <property type="project" value="TreeGrafter"/>
</dbReference>
<dbReference type="InterPro" id="IPR045857">
    <property type="entry name" value="O16G_dom_2"/>
</dbReference>
<comment type="similarity">
    <text evidence="2">Belongs to the glycosyl hydrolase 13 family.</text>
</comment>
<dbReference type="Gene3D" id="3.20.20.80">
    <property type="entry name" value="Glycosidases"/>
    <property type="match status" value="1"/>
</dbReference>
<dbReference type="PANTHER" id="PTHR10357:SF178">
    <property type="entry name" value="OLIGO-1,6-GLUCOSIDASE 3-RELATED"/>
    <property type="match status" value="1"/>
</dbReference>
<reference evidence="6 7" key="1">
    <citation type="submission" date="2016-10" db="EMBL/GenBank/DDBJ databases">
        <authorList>
            <person name="de Groot N.N."/>
        </authorList>
    </citation>
    <scope>NUCLEOTIDE SEQUENCE [LARGE SCALE GENOMIC DNA]</scope>
    <source>
        <strain evidence="6 7">CGMCC 1.7727</strain>
    </source>
</reference>
<dbReference type="GO" id="GO:0005737">
    <property type="term" value="C:cytoplasm"/>
    <property type="evidence" value="ECO:0007669"/>
    <property type="project" value="UniProtKB-SubCell"/>
</dbReference>
<dbReference type="InterPro" id="IPR017853">
    <property type="entry name" value="GH"/>
</dbReference>
<dbReference type="Proteomes" id="UP000199687">
    <property type="component" value="Unassembled WGS sequence"/>
</dbReference>
<name>A0A1H9TAN1_9BACI</name>
<dbReference type="PANTHER" id="PTHR10357">
    <property type="entry name" value="ALPHA-AMYLASE FAMILY MEMBER"/>
    <property type="match status" value="1"/>
</dbReference>
<dbReference type="EMBL" id="FOGL01000013">
    <property type="protein sequence ID" value="SER94188.1"/>
    <property type="molecule type" value="Genomic_DNA"/>
</dbReference>
<dbReference type="SMART" id="SM00642">
    <property type="entry name" value="Aamy"/>
    <property type="match status" value="1"/>
</dbReference>
<evidence type="ECO:0000256" key="1">
    <source>
        <dbReference type="ARBA" id="ARBA00004496"/>
    </source>
</evidence>
<evidence type="ECO:0000313" key="6">
    <source>
        <dbReference type="EMBL" id="SER94188.1"/>
    </source>
</evidence>
<dbReference type="InterPro" id="IPR006047">
    <property type="entry name" value="GH13_cat_dom"/>
</dbReference>